<feature type="non-terminal residue" evidence="3">
    <location>
        <position position="352"/>
    </location>
</feature>
<dbReference type="GeneID" id="112543377"/>
<feature type="compositionally biased region" description="Basic and acidic residues" evidence="1">
    <location>
        <begin position="287"/>
        <end position="297"/>
    </location>
</feature>
<gene>
    <name evidence="3" type="primary">LOC112543377</name>
</gene>
<evidence type="ECO:0000313" key="3">
    <source>
        <dbReference type="RefSeq" id="XP_025033399.1"/>
    </source>
</evidence>
<evidence type="ECO:0000313" key="2">
    <source>
        <dbReference type="Proteomes" id="UP000695026"/>
    </source>
</evidence>
<dbReference type="Proteomes" id="UP000695026">
    <property type="component" value="Unplaced"/>
</dbReference>
<dbReference type="RefSeq" id="XP_025033399.1">
    <property type="nucleotide sequence ID" value="XM_025177631.1"/>
</dbReference>
<feature type="region of interest" description="Disordered" evidence="1">
    <location>
        <begin position="308"/>
        <end position="330"/>
    </location>
</feature>
<proteinExistence type="predicted"/>
<name>A0A9F5IXK8_PYTBI</name>
<feature type="region of interest" description="Disordered" evidence="1">
    <location>
        <begin position="278"/>
        <end position="297"/>
    </location>
</feature>
<dbReference type="AlphaFoldDB" id="A0A9F5IXK8"/>
<feature type="non-terminal residue" evidence="3">
    <location>
        <position position="1"/>
    </location>
</feature>
<dbReference type="KEGG" id="pbi:112543377"/>
<sequence length="352" mass="38623">EEQKTIQREELQHTKEYLSLELPNVESETYSKSETCLVQEIVRDSSVSQEIASDDGVEKLTVTAVAVAEDINTLINELVDTVCAMVVQSEEMSAKKNMGLDWINSVMLECVTPPESDDEGCPTDQLSHVDSKWADECLEQSSIFDDQERDLQARVQGRGEFCSSPNENMMTDSIDVSEKTGIQGNDATSATMGLCPTSPSCGKSQAKLGTTNQECRCSLLETTESLEVDDYSVSILGKVEQTKASPEEPICDREDCSRVVGVRNSPFVPAECQTDSLAEESDSLVDGDTRQAPDDREEVTRIEAKGCLRNLEDPLPDEGTQLPTSSSDMDWEDESLVVGSGQDPCADWYPKS</sequence>
<protein>
    <submittedName>
        <fullName evidence="3">Uncharacterized protein LOC112543377</fullName>
    </submittedName>
</protein>
<accession>A0A9F5IXK8</accession>
<reference evidence="3" key="1">
    <citation type="submission" date="2025-08" db="UniProtKB">
        <authorList>
            <consortium name="RefSeq"/>
        </authorList>
    </citation>
    <scope>IDENTIFICATION</scope>
    <source>
        <tissue evidence="3">Liver</tissue>
    </source>
</reference>
<organism evidence="2 3">
    <name type="scientific">Python bivittatus</name>
    <name type="common">Burmese python</name>
    <name type="synonym">Python molurus bivittatus</name>
    <dbReference type="NCBI Taxonomy" id="176946"/>
    <lineage>
        <taxon>Eukaryota</taxon>
        <taxon>Metazoa</taxon>
        <taxon>Chordata</taxon>
        <taxon>Craniata</taxon>
        <taxon>Vertebrata</taxon>
        <taxon>Euteleostomi</taxon>
        <taxon>Lepidosauria</taxon>
        <taxon>Squamata</taxon>
        <taxon>Bifurcata</taxon>
        <taxon>Unidentata</taxon>
        <taxon>Episquamata</taxon>
        <taxon>Toxicofera</taxon>
        <taxon>Serpentes</taxon>
        <taxon>Henophidia</taxon>
        <taxon>Pythonidae</taxon>
        <taxon>Python</taxon>
    </lineage>
</organism>
<keyword evidence="2" id="KW-1185">Reference proteome</keyword>
<evidence type="ECO:0000256" key="1">
    <source>
        <dbReference type="SAM" id="MobiDB-lite"/>
    </source>
</evidence>